<feature type="domain" description="Ubiquitin-like" evidence="2">
    <location>
        <begin position="384"/>
        <end position="476"/>
    </location>
</feature>
<evidence type="ECO:0000256" key="1">
    <source>
        <dbReference type="SAM" id="MobiDB-lite"/>
    </source>
</evidence>
<feature type="compositionally biased region" description="Polar residues" evidence="1">
    <location>
        <begin position="346"/>
        <end position="369"/>
    </location>
</feature>
<evidence type="ECO:0000313" key="4">
    <source>
        <dbReference type="Proteomes" id="UP001320420"/>
    </source>
</evidence>
<dbReference type="AlphaFoldDB" id="A0AAN9UEE6"/>
<comment type="caution">
    <text evidence="3">The sequence shown here is derived from an EMBL/GenBank/DDBJ whole genome shotgun (WGS) entry which is preliminary data.</text>
</comment>
<feature type="region of interest" description="Disordered" evidence="1">
    <location>
        <begin position="484"/>
        <end position="516"/>
    </location>
</feature>
<dbReference type="EMBL" id="JAKJXP020000096">
    <property type="protein sequence ID" value="KAK7746610.1"/>
    <property type="molecule type" value="Genomic_DNA"/>
</dbReference>
<reference evidence="3 4" key="1">
    <citation type="submission" date="2024-02" db="EMBL/GenBank/DDBJ databases">
        <title>De novo assembly and annotation of 12 fungi associated with fruit tree decline syndrome in Ontario, Canada.</title>
        <authorList>
            <person name="Sulman M."/>
            <person name="Ellouze W."/>
            <person name="Ilyukhin E."/>
        </authorList>
    </citation>
    <scope>NUCLEOTIDE SEQUENCE [LARGE SCALE GENOMIC DNA]</scope>
    <source>
        <strain evidence="3 4">M11/M66-122</strain>
    </source>
</reference>
<feature type="compositionally biased region" description="Basic and acidic residues" evidence="1">
    <location>
        <begin position="488"/>
        <end position="514"/>
    </location>
</feature>
<sequence>MDPGTILGVVSLALEVSKLMYKTAEGIGSAGRDVRLRADEVDSFVKAAEAVQEVLRMDVTPGNPQTSAPTLPVTRLRAKIEDAITDIIENCRRALDPLRELLRIFEPLVARVAATTTPRPRQQYPGKLRTLGNMIRFYLMHDDVQKYCQAVQASSRSLNLGMTALTLLHTRDAGTARFQTVQVQYSIDMLEPHAAAVRPRPGRSQLGDAAINLHPSGDRRTLLINGSSDAVIEESGDPSSRDAHEREISSPSSEAHGNHELALVSPRQASEDRVDQASSNEGSEEGLGQEEIIRDQVNGVLNKQDVTPADEVLGVTKWLTRKVVRIARETIAAASTETSTARDHLQSSSPSNDTAVRTAGISPSTPDTNQQDEESSRQPKPADLEPIIFRDWNREAYPLPFKQLQDFQEFIRFIVEHCIDNAPASFGELVYGSPHREAIETDQFEVVSPKGLITPDFAPKYWSELIQPGWEVSLRFTGDFYRLSAPPRPEDRPREEPPKEELSEEDLPRQDLPKKMHKFLSKLSSLRWR</sequence>
<dbReference type="Pfam" id="PF22893">
    <property type="entry name" value="ULD_2"/>
    <property type="match status" value="1"/>
</dbReference>
<evidence type="ECO:0000259" key="2">
    <source>
        <dbReference type="Pfam" id="PF22893"/>
    </source>
</evidence>
<protein>
    <recommendedName>
        <fullName evidence="2">Ubiquitin-like domain-containing protein</fullName>
    </recommendedName>
</protein>
<dbReference type="Proteomes" id="UP001320420">
    <property type="component" value="Unassembled WGS sequence"/>
</dbReference>
<keyword evidence="4" id="KW-1185">Reference proteome</keyword>
<accession>A0AAN9UEE6</accession>
<feature type="region of interest" description="Disordered" evidence="1">
    <location>
        <begin position="231"/>
        <end position="290"/>
    </location>
</feature>
<dbReference type="InterPro" id="IPR054464">
    <property type="entry name" value="ULD_fung"/>
</dbReference>
<feature type="compositionally biased region" description="Basic and acidic residues" evidence="1">
    <location>
        <begin position="239"/>
        <end position="248"/>
    </location>
</feature>
<gene>
    <name evidence="3" type="ORF">SLS62_009331</name>
</gene>
<proteinExistence type="predicted"/>
<organism evidence="3 4">
    <name type="scientific">Diatrype stigma</name>
    <dbReference type="NCBI Taxonomy" id="117547"/>
    <lineage>
        <taxon>Eukaryota</taxon>
        <taxon>Fungi</taxon>
        <taxon>Dikarya</taxon>
        <taxon>Ascomycota</taxon>
        <taxon>Pezizomycotina</taxon>
        <taxon>Sordariomycetes</taxon>
        <taxon>Xylariomycetidae</taxon>
        <taxon>Xylariales</taxon>
        <taxon>Diatrypaceae</taxon>
        <taxon>Diatrype</taxon>
    </lineage>
</organism>
<name>A0AAN9UEE6_9PEZI</name>
<feature type="region of interest" description="Disordered" evidence="1">
    <location>
        <begin position="335"/>
        <end position="384"/>
    </location>
</feature>
<evidence type="ECO:0000313" key="3">
    <source>
        <dbReference type="EMBL" id="KAK7746610.1"/>
    </source>
</evidence>
<feature type="compositionally biased region" description="Basic and acidic residues" evidence="1">
    <location>
        <begin position="374"/>
        <end position="383"/>
    </location>
</feature>